<sequence length="202" mass="23158">MTAWSRLRRVNRWLVEDLLEDLADLYVESRETEPREEYRSRSRQDFLNRLAGDIRRPGFAMVIAETDGLVGCAFGFPVRSDGFWWSGFDGELPRSIEQLTESDRAFAITNILVRPHSQDQALARRLQERLLGDHQASLGTTLVDQADHLALCAFRAWGWQDIGENWSPPGAIVFRVLVLPLGERTMARLEGLARHAWTRWPA</sequence>
<dbReference type="EMBL" id="CP097289">
    <property type="protein sequence ID" value="UQT55337.1"/>
    <property type="molecule type" value="Genomic_DNA"/>
</dbReference>
<keyword evidence="2" id="KW-1185">Reference proteome</keyword>
<dbReference type="Gene3D" id="3.40.630.30">
    <property type="match status" value="1"/>
</dbReference>
<name>A0ABY4PNF7_9ACTN</name>
<dbReference type="SUPFAM" id="SSF55729">
    <property type="entry name" value="Acyl-CoA N-acyltransferases (Nat)"/>
    <property type="match status" value="1"/>
</dbReference>
<dbReference type="RefSeq" id="WP_249586826.1">
    <property type="nucleotide sequence ID" value="NZ_BAAAQL010000008.1"/>
</dbReference>
<evidence type="ECO:0008006" key="3">
    <source>
        <dbReference type="Google" id="ProtNLM"/>
    </source>
</evidence>
<evidence type="ECO:0000313" key="2">
    <source>
        <dbReference type="Proteomes" id="UP000829992"/>
    </source>
</evidence>
<accession>A0ABY4PNF7</accession>
<gene>
    <name evidence="1" type="ORF">M4V62_09635</name>
</gene>
<dbReference type="InterPro" id="IPR016181">
    <property type="entry name" value="Acyl_CoA_acyltransferase"/>
</dbReference>
<proteinExistence type="predicted"/>
<evidence type="ECO:0000313" key="1">
    <source>
        <dbReference type="EMBL" id="UQT55337.1"/>
    </source>
</evidence>
<reference evidence="1 2" key="1">
    <citation type="submission" date="2022-05" db="EMBL/GenBank/DDBJ databases">
        <authorList>
            <person name="Zhou X."/>
            <person name="Li K."/>
            <person name="Man Y."/>
        </authorList>
    </citation>
    <scope>NUCLEOTIDE SEQUENCE [LARGE SCALE GENOMIC DNA]</scope>
    <source>
        <strain evidence="1 2">MS405</strain>
    </source>
</reference>
<protein>
    <recommendedName>
        <fullName evidence="3">N-acetyltransferase domain-containing protein</fullName>
    </recommendedName>
</protein>
<dbReference type="Proteomes" id="UP000829992">
    <property type="component" value="Chromosome"/>
</dbReference>
<organism evidence="1 2">
    <name type="scientific">Streptomyces durmitorensis</name>
    <dbReference type="NCBI Taxonomy" id="319947"/>
    <lineage>
        <taxon>Bacteria</taxon>
        <taxon>Bacillati</taxon>
        <taxon>Actinomycetota</taxon>
        <taxon>Actinomycetes</taxon>
        <taxon>Kitasatosporales</taxon>
        <taxon>Streptomycetaceae</taxon>
        <taxon>Streptomyces</taxon>
    </lineage>
</organism>